<dbReference type="InterPro" id="IPR007168">
    <property type="entry name" value="Phageshock_PspC_N"/>
</dbReference>
<protein>
    <recommendedName>
        <fullName evidence="2">Phage shock protein PspC N-terminal domain-containing protein</fullName>
    </recommendedName>
</protein>
<feature type="transmembrane region" description="Helical" evidence="1">
    <location>
        <begin position="48"/>
        <end position="70"/>
    </location>
</feature>
<evidence type="ECO:0000256" key="1">
    <source>
        <dbReference type="SAM" id="Phobius"/>
    </source>
</evidence>
<gene>
    <name evidence="3" type="ORF">B843_02715</name>
</gene>
<feature type="transmembrane region" description="Helical" evidence="1">
    <location>
        <begin position="104"/>
        <end position="122"/>
    </location>
</feature>
<name>W5XZ19_9CORY</name>
<evidence type="ECO:0000313" key="4">
    <source>
        <dbReference type="Proteomes" id="UP000019222"/>
    </source>
</evidence>
<keyword evidence="1" id="KW-1133">Transmembrane helix</keyword>
<dbReference type="EMBL" id="CP004353">
    <property type="protein sequence ID" value="AHI21934.1"/>
    <property type="molecule type" value="Genomic_DNA"/>
</dbReference>
<feature type="transmembrane region" description="Helical" evidence="1">
    <location>
        <begin position="128"/>
        <end position="146"/>
    </location>
</feature>
<keyword evidence="1" id="KW-0472">Membrane</keyword>
<dbReference type="Proteomes" id="UP000019222">
    <property type="component" value="Chromosome"/>
</dbReference>
<keyword evidence="1" id="KW-0812">Transmembrane</keyword>
<accession>W5XZ19</accession>
<reference evidence="3 4" key="1">
    <citation type="submission" date="2013-02" db="EMBL/GenBank/DDBJ databases">
        <title>The complete genome sequence of Corynebacterium vitaeruminis DSM 20294.</title>
        <authorList>
            <person name="Ruckert C."/>
            <person name="Albersmeier A."/>
            <person name="Kalinowski J."/>
        </authorList>
    </citation>
    <scope>NUCLEOTIDE SEQUENCE [LARGE SCALE GENOMIC DNA]</scope>
    <source>
        <strain evidence="4">ATCC 10234</strain>
    </source>
</reference>
<dbReference type="STRING" id="1224164.B843_02715"/>
<proteinExistence type="predicted"/>
<dbReference type="Pfam" id="PF04024">
    <property type="entry name" value="PspC"/>
    <property type="match status" value="1"/>
</dbReference>
<dbReference type="HOGENOM" id="CLU_030489_0_0_11"/>
<feature type="transmembrane region" description="Helical" evidence="1">
    <location>
        <begin position="216"/>
        <end position="235"/>
    </location>
</feature>
<organism evidence="3 4">
    <name type="scientific">Corynebacterium vitaeruminis DSM 20294</name>
    <dbReference type="NCBI Taxonomy" id="1224164"/>
    <lineage>
        <taxon>Bacteria</taxon>
        <taxon>Bacillati</taxon>
        <taxon>Actinomycetota</taxon>
        <taxon>Actinomycetes</taxon>
        <taxon>Mycobacteriales</taxon>
        <taxon>Corynebacteriaceae</taxon>
        <taxon>Corynebacterium</taxon>
    </lineage>
</organism>
<sequence length="346" mass="36283">MDNTGTLKSMWATRPVRLPSSQGSNAKVAGVAEGIGVRYRIDPTLVRIVFVAAALFGGGILAYLLCWILMPRYSVPKSPGELLLANIDGAAPGGATLKKEQRTGWWLVAGIAITSGSVGLLSEGIVDTSLWIVLALMAAAWFGLHARTPQPPQGLITETPKDAPSVDLGAYTPAEGFAAPYTAPTPPEWDPLGAAPSLWHLPEPPKVSVEKQKSPWRWILIGAAALMVVAASVALTQASKTHPDFGDVNTTVTDESQLAATYETEAGDITLDLSGLQRLDADREIAVNNSLGDITITLPTKVPVVLNCSSDLGDVNCQPGKASGADSAHTLTITAHNDLGDVRATP</sequence>
<keyword evidence="4" id="KW-1185">Reference proteome</keyword>
<feature type="domain" description="Phage shock protein PspC N-terminal" evidence="2">
    <location>
        <begin position="24"/>
        <end position="72"/>
    </location>
</feature>
<evidence type="ECO:0000313" key="3">
    <source>
        <dbReference type="EMBL" id="AHI21934.1"/>
    </source>
</evidence>
<dbReference type="PATRIC" id="fig|1224164.3.peg.537"/>
<dbReference type="AlphaFoldDB" id="W5XZ19"/>
<dbReference type="eggNOG" id="COG1983">
    <property type="taxonomic scope" value="Bacteria"/>
</dbReference>
<dbReference type="KEGG" id="cvt:B843_02715"/>
<dbReference type="RefSeq" id="WP_025251990.1">
    <property type="nucleotide sequence ID" value="NZ_CP004353.1"/>
</dbReference>
<evidence type="ECO:0000259" key="2">
    <source>
        <dbReference type="Pfam" id="PF04024"/>
    </source>
</evidence>